<organism evidence="6 7">
    <name type="scientific">Aspergillus avenaceus</name>
    <dbReference type="NCBI Taxonomy" id="36643"/>
    <lineage>
        <taxon>Eukaryota</taxon>
        <taxon>Fungi</taxon>
        <taxon>Dikarya</taxon>
        <taxon>Ascomycota</taxon>
        <taxon>Pezizomycotina</taxon>
        <taxon>Eurotiomycetes</taxon>
        <taxon>Eurotiomycetidae</taxon>
        <taxon>Eurotiales</taxon>
        <taxon>Aspergillaceae</taxon>
        <taxon>Aspergillus</taxon>
        <taxon>Aspergillus subgen. Circumdati</taxon>
    </lineage>
</organism>
<dbReference type="GO" id="GO:0016651">
    <property type="term" value="F:oxidoreductase activity, acting on NAD(P)H"/>
    <property type="evidence" value="ECO:0007669"/>
    <property type="project" value="InterPro"/>
</dbReference>
<dbReference type="GO" id="GO:0000166">
    <property type="term" value="F:nucleotide binding"/>
    <property type="evidence" value="ECO:0007669"/>
    <property type="project" value="UniProtKB-KW"/>
</dbReference>
<dbReference type="InterPro" id="IPR020843">
    <property type="entry name" value="ER"/>
</dbReference>
<dbReference type="Proteomes" id="UP000325780">
    <property type="component" value="Unassembled WGS sequence"/>
</dbReference>
<evidence type="ECO:0000313" key="6">
    <source>
        <dbReference type="EMBL" id="KAE8154971.1"/>
    </source>
</evidence>
<keyword evidence="3" id="KW-0521">NADP</keyword>
<feature type="domain" description="Enoyl reductase (ER)" evidence="5">
    <location>
        <begin position="13"/>
        <end position="340"/>
    </location>
</feature>
<evidence type="ECO:0000259" key="5">
    <source>
        <dbReference type="SMART" id="SM00829"/>
    </source>
</evidence>
<dbReference type="PANTHER" id="PTHR45348:SF2">
    <property type="entry name" value="ZINC-TYPE ALCOHOL DEHYDROGENASE-LIKE PROTEIN C2E1P3.01"/>
    <property type="match status" value="1"/>
</dbReference>
<protein>
    <submittedName>
        <fullName evidence="6">Chaperonin 10-like protein</fullName>
    </submittedName>
</protein>
<dbReference type="InterPro" id="IPR047122">
    <property type="entry name" value="Trans-enoyl_RdTase-like"/>
</dbReference>
<dbReference type="PANTHER" id="PTHR45348">
    <property type="entry name" value="HYPOTHETICAL OXIDOREDUCTASE (EUROFUNG)"/>
    <property type="match status" value="1"/>
</dbReference>
<evidence type="ECO:0000256" key="4">
    <source>
        <dbReference type="ARBA" id="ARBA00023002"/>
    </source>
</evidence>
<dbReference type="InterPro" id="IPR011032">
    <property type="entry name" value="GroES-like_sf"/>
</dbReference>
<evidence type="ECO:0000256" key="1">
    <source>
        <dbReference type="ARBA" id="ARBA00008072"/>
    </source>
</evidence>
<keyword evidence="2" id="KW-0547">Nucleotide-binding</keyword>
<proteinExistence type="inferred from homology"/>
<dbReference type="Pfam" id="PF08240">
    <property type="entry name" value="ADH_N"/>
    <property type="match status" value="1"/>
</dbReference>
<keyword evidence="7" id="KW-1185">Reference proteome</keyword>
<gene>
    <name evidence="6" type="ORF">BDV25DRAFT_170312</name>
</gene>
<dbReference type="AlphaFoldDB" id="A0A5N6UA04"/>
<dbReference type="EMBL" id="ML742025">
    <property type="protein sequence ID" value="KAE8154971.1"/>
    <property type="molecule type" value="Genomic_DNA"/>
</dbReference>
<comment type="similarity">
    <text evidence="1">Belongs to the zinc-containing alcohol dehydrogenase family.</text>
</comment>
<evidence type="ECO:0000256" key="2">
    <source>
        <dbReference type="ARBA" id="ARBA00022741"/>
    </source>
</evidence>
<dbReference type="InterPro" id="IPR013154">
    <property type="entry name" value="ADH-like_N"/>
</dbReference>
<sequence>MSQNQAAWLTAPKTKPFEVGPAPMPKPGPGQIVIKNHAVAVNPADWKNQDAGYFIKEYPTILGIDAAGTIEEVGEGVTRFSKGQRVMAHFNQLKEQDPAQGSFQLYAVAYETYTSAIPDSMSFEEASVLPLAISTAASGLYLPKYLGISELPSESPKPSTNTVLIWGGASSVGATAIQLAAASGLKVITTASPANHDFVKAMGASVVLDYRSPSVVEDIVRELKDTPLAGIYDAISEDASFSPILDIVTRLNTTVKVVGVLPYKTPTENFSPTFVFGYDISHTPHEKFGEAVWGEFIPKALASGQLQAKPHPLVVGHGLDAIQHGLDVQKAGVSAKKVVVTL</sequence>
<name>A0A5N6UA04_ASPAV</name>
<dbReference type="InterPro" id="IPR013149">
    <property type="entry name" value="ADH-like_C"/>
</dbReference>
<dbReference type="Pfam" id="PF00107">
    <property type="entry name" value="ADH_zinc_N"/>
    <property type="match status" value="1"/>
</dbReference>
<reference evidence="6 7" key="1">
    <citation type="submission" date="2019-04" db="EMBL/GenBank/DDBJ databases">
        <title>Friends and foes A comparative genomics study of 23 Aspergillus species from section Flavi.</title>
        <authorList>
            <consortium name="DOE Joint Genome Institute"/>
            <person name="Kjaerbolling I."/>
            <person name="Vesth T."/>
            <person name="Frisvad J.C."/>
            <person name="Nybo J.L."/>
            <person name="Theobald S."/>
            <person name="Kildgaard S."/>
            <person name="Isbrandt T."/>
            <person name="Kuo A."/>
            <person name="Sato A."/>
            <person name="Lyhne E.K."/>
            <person name="Kogle M.E."/>
            <person name="Wiebenga A."/>
            <person name="Kun R.S."/>
            <person name="Lubbers R.J."/>
            <person name="Makela M.R."/>
            <person name="Barry K."/>
            <person name="Chovatia M."/>
            <person name="Clum A."/>
            <person name="Daum C."/>
            <person name="Haridas S."/>
            <person name="He G."/>
            <person name="LaButti K."/>
            <person name="Lipzen A."/>
            <person name="Mondo S."/>
            <person name="Riley R."/>
            <person name="Salamov A."/>
            <person name="Simmons B.A."/>
            <person name="Magnuson J.K."/>
            <person name="Henrissat B."/>
            <person name="Mortensen U.H."/>
            <person name="Larsen T.O."/>
            <person name="Devries R.P."/>
            <person name="Grigoriev I.V."/>
            <person name="Machida M."/>
            <person name="Baker S.E."/>
            <person name="Andersen M.R."/>
        </authorList>
    </citation>
    <scope>NUCLEOTIDE SEQUENCE [LARGE SCALE GENOMIC DNA]</scope>
    <source>
        <strain evidence="6 7">IBT 18842</strain>
    </source>
</reference>
<dbReference type="SMART" id="SM00829">
    <property type="entry name" value="PKS_ER"/>
    <property type="match status" value="1"/>
</dbReference>
<dbReference type="Gene3D" id="3.40.50.720">
    <property type="entry name" value="NAD(P)-binding Rossmann-like Domain"/>
    <property type="match status" value="1"/>
</dbReference>
<dbReference type="SUPFAM" id="SSF50129">
    <property type="entry name" value="GroES-like"/>
    <property type="match status" value="1"/>
</dbReference>
<dbReference type="OrthoDB" id="48317at2759"/>
<dbReference type="InterPro" id="IPR036291">
    <property type="entry name" value="NAD(P)-bd_dom_sf"/>
</dbReference>
<dbReference type="SUPFAM" id="SSF51735">
    <property type="entry name" value="NAD(P)-binding Rossmann-fold domains"/>
    <property type="match status" value="1"/>
</dbReference>
<evidence type="ECO:0000256" key="3">
    <source>
        <dbReference type="ARBA" id="ARBA00022857"/>
    </source>
</evidence>
<keyword evidence="4" id="KW-0560">Oxidoreductase</keyword>
<dbReference type="CDD" id="cd08249">
    <property type="entry name" value="enoyl_reductase_like"/>
    <property type="match status" value="1"/>
</dbReference>
<accession>A0A5N6UA04</accession>
<evidence type="ECO:0000313" key="7">
    <source>
        <dbReference type="Proteomes" id="UP000325780"/>
    </source>
</evidence>
<dbReference type="Gene3D" id="3.90.180.10">
    <property type="entry name" value="Medium-chain alcohol dehydrogenases, catalytic domain"/>
    <property type="match status" value="1"/>
</dbReference>